<sequence length="268" mass="30372">MYSNSLRSNQAALGSRHPVHKAALKATRSYIDMIDSADEGASNYLPSPSTPTSSRRSSSSSAEWKKKPSFMTSELKPVEIIVIEDDTYEQSSHFVHRDFIAYYSGFFSAAFNGHFAEATEDSMNYHAFSEKAFRLFLHWSYTQEIGTDDDEPLSASEIVNLYIEADKLRAPKLQNQVIDLICKLDYIPSYLFHKVYENTIDTSPLRKVFVDKCATSLLKSINFIEEYPPQMLVDIINAMKENAGSRKKSTTKAQLAKYHVSEDLFGRA</sequence>
<protein>
    <recommendedName>
        <fullName evidence="2">BTB domain-containing protein</fullName>
    </recommendedName>
</protein>
<dbReference type="PANTHER" id="PTHR47843:SF2">
    <property type="entry name" value="BTB DOMAIN-CONTAINING PROTEIN"/>
    <property type="match status" value="1"/>
</dbReference>
<accession>A0A3D8RI45</accession>
<name>A0A3D8RI45_9HELO</name>
<evidence type="ECO:0000256" key="1">
    <source>
        <dbReference type="SAM" id="MobiDB-lite"/>
    </source>
</evidence>
<evidence type="ECO:0000313" key="4">
    <source>
        <dbReference type="Proteomes" id="UP000256328"/>
    </source>
</evidence>
<dbReference type="CDD" id="cd18186">
    <property type="entry name" value="BTB_POZ_ZBTB_KLHL-like"/>
    <property type="match status" value="1"/>
</dbReference>
<organism evidence="3 4">
    <name type="scientific">Coleophoma crateriformis</name>
    <dbReference type="NCBI Taxonomy" id="565419"/>
    <lineage>
        <taxon>Eukaryota</taxon>
        <taxon>Fungi</taxon>
        <taxon>Dikarya</taxon>
        <taxon>Ascomycota</taxon>
        <taxon>Pezizomycotina</taxon>
        <taxon>Leotiomycetes</taxon>
        <taxon>Helotiales</taxon>
        <taxon>Dermateaceae</taxon>
        <taxon>Coleophoma</taxon>
    </lineage>
</organism>
<reference evidence="3 4" key="1">
    <citation type="journal article" date="2018" name="IMA Fungus">
        <title>IMA Genome-F 9: Draft genome sequence of Annulohypoxylon stygium, Aspergillus mulundensis, Berkeleyomyces basicola (syn. Thielaviopsis basicola), Ceratocystis smalleyi, two Cercospora beticola strains, Coleophoma cylindrospora, Fusarium fracticaudum, Phialophora cf. hyalina, and Morchella septimelata.</title>
        <authorList>
            <person name="Wingfield B.D."/>
            <person name="Bills G.F."/>
            <person name="Dong Y."/>
            <person name="Huang W."/>
            <person name="Nel W.J."/>
            <person name="Swalarsk-Parry B.S."/>
            <person name="Vaghefi N."/>
            <person name="Wilken P.M."/>
            <person name="An Z."/>
            <person name="de Beer Z.W."/>
            <person name="De Vos L."/>
            <person name="Chen L."/>
            <person name="Duong T.A."/>
            <person name="Gao Y."/>
            <person name="Hammerbacher A."/>
            <person name="Kikkert J.R."/>
            <person name="Li Y."/>
            <person name="Li H."/>
            <person name="Li K."/>
            <person name="Li Q."/>
            <person name="Liu X."/>
            <person name="Ma X."/>
            <person name="Naidoo K."/>
            <person name="Pethybridge S.J."/>
            <person name="Sun J."/>
            <person name="Steenkamp E.T."/>
            <person name="van der Nest M.A."/>
            <person name="van Wyk S."/>
            <person name="Wingfield M.J."/>
            <person name="Xiong C."/>
            <person name="Yue Q."/>
            <person name="Zhang X."/>
        </authorList>
    </citation>
    <scope>NUCLEOTIDE SEQUENCE [LARGE SCALE GENOMIC DNA]</scope>
    <source>
        <strain evidence="3 4">BP5796</strain>
    </source>
</reference>
<feature type="compositionally biased region" description="Low complexity" evidence="1">
    <location>
        <begin position="46"/>
        <end position="61"/>
    </location>
</feature>
<dbReference type="SUPFAM" id="SSF54695">
    <property type="entry name" value="POZ domain"/>
    <property type="match status" value="1"/>
</dbReference>
<comment type="caution">
    <text evidence="3">The sequence shown here is derived from an EMBL/GenBank/DDBJ whole genome shotgun (WGS) entry which is preliminary data.</text>
</comment>
<proteinExistence type="predicted"/>
<dbReference type="InterPro" id="IPR011333">
    <property type="entry name" value="SKP1/BTB/POZ_sf"/>
</dbReference>
<dbReference type="SMART" id="SM00225">
    <property type="entry name" value="BTB"/>
    <property type="match status" value="1"/>
</dbReference>
<dbReference type="EMBL" id="PDLN01000010">
    <property type="protein sequence ID" value="RDW73717.1"/>
    <property type="molecule type" value="Genomic_DNA"/>
</dbReference>
<dbReference type="Pfam" id="PF00651">
    <property type="entry name" value="BTB"/>
    <property type="match status" value="1"/>
</dbReference>
<evidence type="ECO:0000313" key="3">
    <source>
        <dbReference type="EMBL" id="RDW73717.1"/>
    </source>
</evidence>
<dbReference type="Proteomes" id="UP000256328">
    <property type="component" value="Unassembled WGS sequence"/>
</dbReference>
<keyword evidence="4" id="KW-1185">Reference proteome</keyword>
<dbReference type="OrthoDB" id="194443at2759"/>
<gene>
    <name evidence="3" type="ORF">BP5796_07159</name>
</gene>
<feature type="region of interest" description="Disordered" evidence="1">
    <location>
        <begin position="42"/>
        <end position="61"/>
    </location>
</feature>
<dbReference type="InterPro" id="IPR000210">
    <property type="entry name" value="BTB/POZ_dom"/>
</dbReference>
<dbReference type="PANTHER" id="PTHR47843">
    <property type="entry name" value="BTB DOMAIN-CONTAINING PROTEIN-RELATED"/>
    <property type="match status" value="1"/>
</dbReference>
<evidence type="ECO:0000259" key="2">
    <source>
        <dbReference type="PROSITE" id="PS50097"/>
    </source>
</evidence>
<dbReference type="Gene3D" id="3.30.710.10">
    <property type="entry name" value="Potassium Channel Kv1.1, Chain A"/>
    <property type="match status" value="1"/>
</dbReference>
<dbReference type="PROSITE" id="PS50097">
    <property type="entry name" value="BTB"/>
    <property type="match status" value="1"/>
</dbReference>
<dbReference type="AlphaFoldDB" id="A0A3D8RI45"/>
<feature type="domain" description="BTB" evidence="2">
    <location>
        <begin position="78"/>
        <end position="149"/>
    </location>
</feature>